<dbReference type="Proteomes" id="UP000006039">
    <property type="component" value="Unassembled WGS sequence"/>
</dbReference>
<feature type="region of interest" description="Disordered" evidence="1">
    <location>
        <begin position="170"/>
        <end position="202"/>
    </location>
</feature>
<keyword evidence="4" id="KW-1185">Reference proteome</keyword>
<dbReference type="EMBL" id="GL385409">
    <property type="protein sequence ID" value="EJT68938.1"/>
    <property type="molecule type" value="Genomic_DNA"/>
</dbReference>
<reference evidence="2" key="3">
    <citation type="submission" date="2010-09" db="EMBL/GenBank/DDBJ databases">
        <title>Annotation of Gaeumannomyces graminis var. tritici R3-111a-1.</title>
        <authorList>
            <consortium name="The Broad Institute Genome Sequencing Platform"/>
            <person name="Ma L.-J."/>
            <person name="Dead R."/>
            <person name="Young S.K."/>
            <person name="Zeng Q."/>
            <person name="Gargeya S."/>
            <person name="Fitzgerald M."/>
            <person name="Haas B."/>
            <person name="Abouelleil A."/>
            <person name="Alvarado L."/>
            <person name="Arachchi H.M."/>
            <person name="Berlin A."/>
            <person name="Brown A."/>
            <person name="Chapman S.B."/>
            <person name="Chen Z."/>
            <person name="Dunbar C."/>
            <person name="Freedman E."/>
            <person name="Gearin G."/>
            <person name="Gellesch M."/>
            <person name="Goldberg J."/>
            <person name="Griggs A."/>
            <person name="Gujja S."/>
            <person name="Heiman D."/>
            <person name="Howarth C."/>
            <person name="Larson L."/>
            <person name="Lui A."/>
            <person name="MacDonald P.J.P."/>
            <person name="Mehta T."/>
            <person name="Montmayeur A."/>
            <person name="Murphy C."/>
            <person name="Neiman D."/>
            <person name="Pearson M."/>
            <person name="Priest M."/>
            <person name="Roberts A."/>
            <person name="Saif S."/>
            <person name="Shea T."/>
            <person name="Shenoy N."/>
            <person name="Sisk P."/>
            <person name="Stolte C."/>
            <person name="Sykes S."/>
            <person name="Yandava C."/>
            <person name="Wortman J."/>
            <person name="Nusbaum C."/>
            <person name="Birren B."/>
        </authorList>
    </citation>
    <scope>NUCLEOTIDE SEQUENCE</scope>
    <source>
        <strain evidence="2">R3-111a-1</strain>
    </source>
</reference>
<feature type="compositionally biased region" description="Basic and acidic residues" evidence="1">
    <location>
        <begin position="325"/>
        <end position="339"/>
    </location>
</feature>
<dbReference type="RefSeq" id="XP_009229701.1">
    <property type="nucleotide sequence ID" value="XM_009231437.1"/>
</dbReference>
<evidence type="ECO:0000256" key="1">
    <source>
        <dbReference type="SAM" id="MobiDB-lite"/>
    </source>
</evidence>
<reference evidence="2" key="2">
    <citation type="submission" date="2010-07" db="EMBL/GenBank/DDBJ databases">
        <authorList>
            <consortium name="The Broad Institute Genome Sequencing Platform"/>
            <consortium name="Broad Institute Genome Sequencing Center for Infectious Disease"/>
            <person name="Ma L.-J."/>
            <person name="Dead R."/>
            <person name="Young S."/>
            <person name="Zeng Q."/>
            <person name="Koehrsen M."/>
            <person name="Alvarado L."/>
            <person name="Berlin A."/>
            <person name="Chapman S.B."/>
            <person name="Chen Z."/>
            <person name="Freedman E."/>
            <person name="Gellesch M."/>
            <person name="Goldberg J."/>
            <person name="Griggs A."/>
            <person name="Gujja S."/>
            <person name="Heilman E.R."/>
            <person name="Heiman D."/>
            <person name="Hepburn T."/>
            <person name="Howarth C."/>
            <person name="Jen D."/>
            <person name="Larson L."/>
            <person name="Mehta T."/>
            <person name="Neiman D."/>
            <person name="Pearson M."/>
            <person name="Roberts A."/>
            <person name="Saif S."/>
            <person name="Shea T."/>
            <person name="Shenoy N."/>
            <person name="Sisk P."/>
            <person name="Stolte C."/>
            <person name="Sykes S."/>
            <person name="Walk T."/>
            <person name="White J."/>
            <person name="Yandava C."/>
            <person name="Haas B."/>
            <person name="Nusbaum C."/>
            <person name="Birren B."/>
        </authorList>
    </citation>
    <scope>NUCLEOTIDE SEQUENCE</scope>
    <source>
        <strain evidence="2">R3-111a-1</strain>
    </source>
</reference>
<evidence type="ECO:0000313" key="4">
    <source>
        <dbReference type="Proteomes" id="UP000006039"/>
    </source>
</evidence>
<evidence type="ECO:0000313" key="3">
    <source>
        <dbReference type="EnsemblFungi" id="EJT68938"/>
    </source>
</evidence>
<accession>J3PJ44</accession>
<dbReference type="GeneID" id="20353985"/>
<organism evidence="2">
    <name type="scientific">Gaeumannomyces tritici (strain R3-111a-1)</name>
    <name type="common">Wheat and barley take-all root rot fungus</name>
    <name type="synonym">Gaeumannomyces graminis var. tritici</name>
    <dbReference type="NCBI Taxonomy" id="644352"/>
    <lineage>
        <taxon>Eukaryota</taxon>
        <taxon>Fungi</taxon>
        <taxon>Dikarya</taxon>
        <taxon>Ascomycota</taxon>
        <taxon>Pezizomycotina</taxon>
        <taxon>Sordariomycetes</taxon>
        <taxon>Sordariomycetidae</taxon>
        <taxon>Magnaporthales</taxon>
        <taxon>Magnaporthaceae</taxon>
        <taxon>Gaeumannomyces</taxon>
    </lineage>
</organism>
<reference evidence="4" key="1">
    <citation type="submission" date="2010-07" db="EMBL/GenBank/DDBJ databases">
        <title>The genome sequence of Gaeumannomyces graminis var. tritici strain R3-111a-1.</title>
        <authorList>
            <consortium name="The Broad Institute Genome Sequencing Platform"/>
            <person name="Ma L.-J."/>
            <person name="Dead R."/>
            <person name="Young S."/>
            <person name="Zeng Q."/>
            <person name="Koehrsen M."/>
            <person name="Alvarado L."/>
            <person name="Berlin A."/>
            <person name="Chapman S.B."/>
            <person name="Chen Z."/>
            <person name="Freedman E."/>
            <person name="Gellesch M."/>
            <person name="Goldberg J."/>
            <person name="Griggs A."/>
            <person name="Gujja S."/>
            <person name="Heilman E.R."/>
            <person name="Heiman D."/>
            <person name="Hepburn T."/>
            <person name="Howarth C."/>
            <person name="Jen D."/>
            <person name="Larson L."/>
            <person name="Mehta T."/>
            <person name="Neiman D."/>
            <person name="Pearson M."/>
            <person name="Roberts A."/>
            <person name="Saif S."/>
            <person name="Shea T."/>
            <person name="Shenoy N."/>
            <person name="Sisk P."/>
            <person name="Stolte C."/>
            <person name="Sykes S."/>
            <person name="Walk T."/>
            <person name="White J."/>
            <person name="Yandava C."/>
            <person name="Haas B."/>
            <person name="Nusbaum C."/>
            <person name="Birren B."/>
        </authorList>
    </citation>
    <scope>NUCLEOTIDE SEQUENCE [LARGE SCALE GENOMIC DNA]</scope>
    <source>
        <strain evidence="4">R3-111a-1</strain>
    </source>
</reference>
<dbReference type="eggNOG" id="ENOG502RND8">
    <property type="taxonomic scope" value="Eukaryota"/>
</dbReference>
<protein>
    <submittedName>
        <fullName evidence="2 3">Uncharacterized protein</fullName>
    </submittedName>
</protein>
<dbReference type="HOGENOM" id="CLU_819016_0_0_1"/>
<dbReference type="VEuPathDB" id="FungiDB:GGTG_13527"/>
<reference evidence="3" key="4">
    <citation type="journal article" date="2015" name="G3 (Bethesda)">
        <title>Genome sequences of three phytopathogenic species of the Magnaporthaceae family of fungi.</title>
        <authorList>
            <person name="Okagaki L.H."/>
            <person name="Nunes C.C."/>
            <person name="Sailsbery J."/>
            <person name="Clay B."/>
            <person name="Brown D."/>
            <person name="John T."/>
            <person name="Oh Y."/>
            <person name="Young N."/>
            <person name="Fitzgerald M."/>
            <person name="Haas B.J."/>
            <person name="Zeng Q."/>
            <person name="Young S."/>
            <person name="Adiconis X."/>
            <person name="Fan L."/>
            <person name="Levin J.Z."/>
            <person name="Mitchell T.K."/>
            <person name="Okubara P.A."/>
            <person name="Farman M.L."/>
            <person name="Kohn L.M."/>
            <person name="Birren B."/>
            <person name="Ma L.-J."/>
            <person name="Dean R.A."/>
        </authorList>
    </citation>
    <scope>NUCLEOTIDE SEQUENCE</scope>
    <source>
        <strain evidence="3">R3-111a-1</strain>
    </source>
</reference>
<name>J3PJ44_GAET3</name>
<dbReference type="EnsemblFungi" id="EJT68938">
    <property type="protein sequence ID" value="EJT68938"/>
    <property type="gene ID" value="GGTG_13527"/>
</dbReference>
<gene>
    <name evidence="3" type="primary">20353985</name>
    <name evidence="2" type="ORF">GGTG_13527</name>
</gene>
<proteinExistence type="predicted"/>
<dbReference type="AlphaFoldDB" id="J3PJ44"/>
<feature type="region of interest" description="Disordered" evidence="1">
    <location>
        <begin position="297"/>
        <end position="339"/>
    </location>
</feature>
<reference evidence="3" key="5">
    <citation type="submission" date="2018-04" db="UniProtKB">
        <authorList>
            <consortium name="EnsemblFungi"/>
        </authorList>
    </citation>
    <scope>IDENTIFICATION</scope>
    <source>
        <strain evidence="3">R3-111a-1</strain>
    </source>
</reference>
<sequence>MSSVQADNAAHRESLFALTAERASVDEVVRERLRVTSIHGPRPAVAFAPAIAHHGFRRRSPGSFGYRRLSLPLDLGHYEYSLASPQHLLWEVRPANLAAEGEEPRYFHRVCNGHATSAEPGEVNWMLANLSQPPLRLRRSVCNEENSRPRPVAFWLILLTRDGVDIPTAAPWVEAEGPASRGDSDSEPESDGDSDKEMGWNGPLTRVEYMDQRGQRWVCMVRPNGTNASVAPVADISEEVAEGEGESVMTLPLPRSGLLMPNDGGQPTLLCTLPRLFCWRSSHLRAHAEHLAVDTSRFGPEQPVRPGEANNSASSAPATFYRAAQRPDSRVPDKNADDI</sequence>
<evidence type="ECO:0000313" key="2">
    <source>
        <dbReference type="EMBL" id="EJT68938.1"/>
    </source>
</evidence>